<keyword evidence="3" id="KW-1185">Reference proteome</keyword>
<dbReference type="OrthoDB" id="1918565at2759"/>
<proteinExistence type="predicted"/>
<organism evidence="2 3">
    <name type="scientific">Rosa chinensis</name>
    <name type="common">China rose</name>
    <dbReference type="NCBI Taxonomy" id="74649"/>
    <lineage>
        <taxon>Eukaryota</taxon>
        <taxon>Viridiplantae</taxon>
        <taxon>Streptophyta</taxon>
        <taxon>Embryophyta</taxon>
        <taxon>Tracheophyta</taxon>
        <taxon>Spermatophyta</taxon>
        <taxon>Magnoliopsida</taxon>
        <taxon>eudicotyledons</taxon>
        <taxon>Gunneridae</taxon>
        <taxon>Pentapetalae</taxon>
        <taxon>rosids</taxon>
        <taxon>fabids</taxon>
        <taxon>Rosales</taxon>
        <taxon>Rosaceae</taxon>
        <taxon>Rosoideae</taxon>
        <taxon>Rosoideae incertae sedis</taxon>
        <taxon>Rosa</taxon>
    </lineage>
</organism>
<dbReference type="InterPro" id="IPR036047">
    <property type="entry name" value="F-box-like_dom_sf"/>
</dbReference>
<dbReference type="Gene3D" id="1.20.1280.50">
    <property type="match status" value="1"/>
</dbReference>
<dbReference type="Pfam" id="PF12937">
    <property type="entry name" value="F-box-like"/>
    <property type="match status" value="1"/>
</dbReference>
<comment type="caution">
    <text evidence="2">The sequence shown here is derived from an EMBL/GenBank/DDBJ whole genome shotgun (WGS) entry which is preliminary data.</text>
</comment>
<dbReference type="CDD" id="cd22162">
    <property type="entry name" value="F-box_AtSKIP3-like"/>
    <property type="match status" value="1"/>
</dbReference>
<dbReference type="OMA" id="HNRGIII"/>
<gene>
    <name evidence="2" type="ORF">RchiOBHm_Chr4g0385311</name>
</gene>
<dbReference type="PROSITE" id="PS50181">
    <property type="entry name" value="FBOX"/>
    <property type="match status" value="1"/>
</dbReference>
<dbReference type="PANTHER" id="PTHR32278">
    <property type="entry name" value="F-BOX DOMAIN-CONTAINING PROTEIN"/>
    <property type="match status" value="1"/>
</dbReference>
<dbReference type="Gramene" id="PRQ35881">
    <property type="protein sequence ID" value="PRQ35881"/>
    <property type="gene ID" value="RchiOBHm_Chr4g0385311"/>
</dbReference>
<accession>A0A2P6QNX5</accession>
<evidence type="ECO:0000313" key="3">
    <source>
        <dbReference type="Proteomes" id="UP000238479"/>
    </source>
</evidence>
<protein>
    <submittedName>
        <fullName evidence="2">Putative phloem protein</fullName>
    </submittedName>
</protein>
<dbReference type="SUPFAM" id="SSF81383">
    <property type="entry name" value="F-box domain"/>
    <property type="match status" value="1"/>
</dbReference>
<feature type="domain" description="F-box" evidence="1">
    <location>
        <begin position="2"/>
        <end position="48"/>
    </location>
</feature>
<dbReference type="InterPro" id="IPR001810">
    <property type="entry name" value="F-box_dom"/>
</dbReference>
<evidence type="ECO:0000313" key="2">
    <source>
        <dbReference type="EMBL" id="PRQ35881.1"/>
    </source>
</evidence>
<dbReference type="STRING" id="74649.A0A2P6QNX5"/>
<sequence length="270" mass="30391">MKNMISMLPVECISHIISLTSPRDACRSSLVSSVVREAADSDFVWKSFLPQDIKQIISKSLLPSPSSLNSISMKDLYFHLRIHHQHIILDGNMAFALEEKSGKKCYMIGARGLSIAGEEDKLGYWQWTTVPASRFCEVAELKNVLGLDIKAHIKTRMLSPGTTYAAYFVYQLLGCRFGFAQTPIEFRVTWEQSRVEASYHGVCLERVVLDPSAASPRAQYRRDGWMEVEMGEFFVKEGDKATVECSVREVNGTKSGLLVEGIEIRPKLDM</sequence>
<dbReference type="AlphaFoldDB" id="A0A2P6QNX5"/>
<dbReference type="Pfam" id="PF14299">
    <property type="entry name" value="PP2"/>
    <property type="match status" value="1"/>
</dbReference>
<dbReference type="InterPro" id="IPR025886">
    <property type="entry name" value="PP2-like"/>
</dbReference>
<evidence type="ECO:0000259" key="1">
    <source>
        <dbReference type="PROSITE" id="PS50181"/>
    </source>
</evidence>
<dbReference type="Proteomes" id="UP000238479">
    <property type="component" value="Chromosome 4"/>
</dbReference>
<dbReference type="EMBL" id="PDCK01000042">
    <property type="protein sequence ID" value="PRQ35881.1"/>
    <property type="molecule type" value="Genomic_DNA"/>
</dbReference>
<name>A0A2P6QNX5_ROSCH</name>
<reference evidence="2 3" key="1">
    <citation type="journal article" date="2018" name="Nat. Genet.">
        <title>The Rosa genome provides new insights in the design of modern roses.</title>
        <authorList>
            <person name="Bendahmane M."/>
        </authorList>
    </citation>
    <scope>NUCLEOTIDE SEQUENCE [LARGE SCALE GENOMIC DNA]</scope>
    <source>
        <strain evidence="3">cv. Old Blush</strain>
    </source>
</reference>
<dbReference type="PANTHER" id="PTHR32278:SF135">
    <property type="entry name" value="F-BOX PROTEIN PP2-B12"/>
    <property type="match status" value="1"/>
</dbReference>